<reference evidence="1" key="1">
    <citation type="journal article" date="2015" name="Nature">
        <title>Complex archaea that bridge the gap between prokaryotes and eukaryotes.</title>
        <authorList>
            <person name="Spang A."/>
            <person name="Saw J.H."/>
            <person name="Jorgensen S.L."/>
            <person name="Zaremba-Niedzwiedzka K."/>
            <person name="Martijn J."/>
            <person name="Lind A.E."/>
            <person name="van Eijk R."/>
            <person name="Schleper C."/>
            <person name="Guy L."/>
            <person name="Ettema T.J."/>
        </authorList>
    </citation>
    <scope>NUCLEOTIDE SEQUENCE</scope>
</reference>
<sequence length="166" mass="16655">TRSEPHGLDHRVVIGAPHEPLKGAVAAVAQQLQIGDCAGGEADGGQGAGPLPQRLPPVTADRQVYKFAPMGGYGLTHRSVLSSNNTGRVRRPVLHTPDDARASGVQAALLVLRVLPPPASGADVIAGLDGAGAGSAADAGEAAVMEEVVGDVTGADVFPNLLIGPL</sequence>
<dbReference type="AlphaFoldDB" id="A0A0F9JYJ6"/>
<name>A0A0F9JYJ6_9ZZZZ</name>
<organism evidence="1">
    <name type="scientific">marine sediment metagenome</name>
    <dbReference type="NCBI Taxonomy" id="412755"/>
    <lineage>
        <taxon>unclassified sequences</taxon>
        <taxon>metagenomes</taxon>
        <taxon>ecological metagenomes</taxon>
    </lineage>
</organism>
<feature type="non-terminal residue" evidence="1">
    <location>
        <position position="1"/>
    </location>
</feature>
<proteinExistence type="predicted"/>
<dbReference type="EMBL" id="LAZR01009074">
    <property type="protein sequence ID" value="KKM74839.1"/>
    <property type="molecule type" value="Genomic_DNA"/>
</dbReference>
<accession>A0A0F9JYJ6</accession>
<gene>
    <name evidence="1" type="ORF">LCGC14_1396260</name>
</gene>
<comment type="caution">
    <text evidence="1">The sequence shown here is derived from an EMBL/GenBank/DDBJ whole genome shotgun (WGS) entry which is preliminary data.</text>
</comment>
<protein>
    <submittedName>
        <fullName evidence="1">Uncharacterized protein</fullName>
    </submittedName>
</protein>
<evidence type="ECO:0000313" key="1">
    <source>
        <dbReference type="EMBL" id="KKM74839.1"/>
    </source>
</evidence>